<keyword evidence="1" id="KW-1133">Transmembrane helix</keyword>
<protein>
    <recommendedName>
        <fullName evidence="2">DUF6535 domain-containing protein</fullName>
    </recommendedName>
</protein>
<feature type="transmembrane region" description="Helical" evidence="1">
    <location>
        <begin position="301"/>
        <end position="322"/>
    </location>
</feature>
<organism evidence="3 4">
    <name type="scientific">Mycena venus</name>
    <dbReference type="NCBI Taxonomy" id="2733690"/>
    <lineage>
        <taxon>Eukaryota</taxon>
        <taxon>Fungi</taxon>
        <taxon>Dikarya</taxon>
        <taxon>Basidiomycota</taxon>
        <taxon>Agaricomycotina</taxon>
        <taxon>Agaricomycetes</taxon>
        <taxon>Agaricomycetidae</taxon>
        <taxon>Agaricales</taxon>
        <taxon>Marasmiineae</taxon>
        <taxon>Mycenaceae</taxon>
        <taxon>Mycena</taxon>
    </lineage>
</organism>
<accession>A0A8H6XR45</accession>
<keyword evidence="1" id="KW-0472">Membrane</keyword>
<evidence type="ECO:0000313" key="3">
    <source>
        <dbReference type="EMBL" id="KAF7344944.1"/>
    </source>
</evidence>
<reference evidence="3" key="1">
    <citation type="submission" date="2020-05" db="EMBL/GenBank/DDBJ databases">
        <title>Mycena genomes resolve the evolution of fungal bioluminescence.</title>
        <authorList>
            <person name="Tsai I.J."/>
        </authorList>
    </citation>
    <scope>NUCLEOTIDE SEQUENCE</scope>
    <source>
        <strain evidence="3">CCC161011</strain>
    </source>
</reference>
<dbReference type="InterPro" id="IPR045338">
    <property type="entry name" value="DUF6535"/>
</dbReference>
<dbReference type="EMBL" id="JACAZI010000014">
    <property type="protein sequence ID" value="KAF7344944.1"/>
    <property type="molecule type" value="Genomic_DNA"/>
</dbReference>
<proteinExistence type="predicted"/>
<evidence type="ECO:0000259" key="2">
    <source>
        <dbReference type="Pfam" id="PF20153"/>
    </source>
</evidence>
<keyword evidence="4" id="KW-1185">Reference proteome</keyword>
<feature type="transmembrane region" description="Helical" evidence="1">
    <location>
        <begin position="329"/>
        <end position="354"/>
    </location>
</feature>
<name>A0A8H6XR45_9AGAR</name>
<evidence type="ECO:0000313" key="4">
    <source>
        <dbReference type="Proteomes" id="UP000620124"/>
    </source>
</evidence>
<evidence type="ECO:0000256" key="1">
    <source>
        <dbReference type="SAM" id="Phobius"/>
    </source>
</evidence>
<dbReference type="Proteomes" id="UP000620124">
    <property type="component" value="Unassembled WGS sequence"/>
</dbReference>
<feature type="domain" description="DUF6535" evidence="2">
    <location>
        <begin position="146"/>
        <end position="322"/>
    </location>
</feature>
<dbReference type="Pfam" id="PF20153">
    <property type="entry name" value="DUF6535"/>
    <property type="match status" value="1"/>
</dbReference>
<sequence>MLVLDGRSTGKPMGPIDEYLRRFGSQIKSLSPFYWTDDSMCGLSPEGTRALEVHILAFTPRLLDLTLIAQDPETITATLLLLPSACLTTLEVRVYLPGSSPPSRIGPRLTRSWLHKSSVCCDDCRLATTMDSTRHESNEASSAKLWSVYISEAEKYDKALVESWRSDMDGLLIFAGLFSGSLTAFLIESYKSLAPESTNMTVLLLAQISQQLAGGGNGTAVVTSPPVVFVPATSALICNTLWFISLGLSLSCALVATLLEQWARNFIHRADICSAPVIRARMISFLYFGLKRFNMHTMVEIVPLLLHAALLFFFGGLVAFLAPINRQMMFLSAALLGLIVACYLVITILPLIYLDCPYHTPVSSALWRLFGLLRAAYGLMRCRLVDDKSVTSAFHTMVAAISLHAMESSDERNLRDRRALIWTLKSLADENALEPLVESIPDLLWGPHGRRYHYDKSVMQLVTNPDVRLSARIEDLLLSCDSGLLTYDAMIRRQILCLKALWCIASLIDHAASRKVANDVFDLSLTGPVPFSENIGVNHYAVSTRALTRWNIFCSMRGQVLETLRYIGKCQDIVGTERVPDLAPALSCIDRLQVQESFFVPYWRIEGLDDAKMNIPIGSQATSLWLERVFYCLQSFRHDTPYLIFFDYLEHATNLDRLPYAYEETRSLFQLPDRPPSTLVRSRLEWILKEIVNKNLHMLRAKPTIHWIDEVLATLASFWRVTEDDLPTVPVPNPILQYITQRESDTAISHLVLNIDCNTLWSCMATSITDDSWGMWADLSNSLTALWHLSSLTLKSAELSSENIFPEPRILESVLSSAVAINAPSSSVVAILKATLLNSLFHFKDRGVQIESEEIYQTLYLRVFPQDSANEHADNRQVWDHEWYNRRETMENRRQEAYISLLAEFLESCSSHHLPYNARETILLLDHPLLTAFRKVHAQKSVQLRFANGLRSVFQSPHQKAEVLETLANLRVFSLLIGANETENQSTWLNDSEACEVIQETLTHFLSASSLSLSPGVAHKLREIAVKITDLARGDFGQNGD</sequence>
<dbReference type="OrthoDB" id="2999780at2759"/>
<gene>
    <name evidence="3" type="ORF">MVEN_01657000</name>
</gene>
<comment type="caution">
    <text evidence="3">The sequence shown here is derived from an EMBL/GenBank/DDBJ whole genome shotgun (WGS) entry which is preliminary data.</text>
</comment>
<keyword evidence="1" id="KW-0812">Transmembrane</keyword>
<dbReference type="AlphaFoldDB" id="A0A8H6XR45"/>